<proteinExistence type="predicted"/>
<protein>
    <submittedName>
        <fullName evidence="1">Uncharacterized protein</fullName>
    </submittedName>
</protein>
<sequence length="60" mass="6784">MDLVGISVKKRGTEFCIDKKSNESLLSNDMGVVLKHMIYCKCFCECLHVSCMCIILINLL</sequence>
<accession>A0AAV9LER8</accession>
<dbReference type="Proteomes" id="UP001311915">
    <property type="component" value="Unassembled WGS sequence"/>
</dbReference>
<evidence type="ECO:0000313" key="2">
    <source>
        <dbReference type="Proteomes" id="UP001311915"/>
    </source>
</evidence>
<reference evidence="1 2" key="1">
    <citation type="submission" date="2023-10" db="EMBL/GenBank/DDBJ databases">
        <title>Genome-Wide Identification Analysis in wild type Solanum Pinnatisectum Reveals Some Genes Defensing Phytophthora Infestans.</title>
        <authorList>
            <person name="Sun C."/>
        </authorList>
    </citation>
    <scope>NUCLEOTIDE SEQUENCE [LARGE SCALE GENOMIC DNA]</scope>
    <source>
        <strain evidence="1">LQN</strain>
        <tissue evidence="1">Leaf</tissue>
    </source>
</reference>
<comment type="caution">
    <text evidence="1">The sequence shown here is derived from an EMBL/GenBank/DDBJ whole genome shotgun (WGS) entry which is preliminary data.</text>
</comment>
<gene>
    <name evidence="1" type="ORF">R3W88_013238</name>
</gene>
<name>A0AAV9LER8_9SOLN</name>
<evidence type="ECO:0000313" key="1">
    <source>
        <dbReference type="EMBL" id="KAK4723005.1"/>
    </source>
</evidence>
<dbReference type="EMBL" id="JAWPEI010000007">
    <property type="protein sequence ID" value="KAK4723005.1"/>
    <property type="molecule type" value="Genomic_DNA"/>
</dbReference>
<dbReference type="AlphaFoldDB" id="A0AAV9LER8"/>
<keyword evidence="2" id="KW-1185">Reference proteome</keyword>
<organism evidence="1 2">
    <name type="scientific">Solanum pinnatisectum</name>
    <name type="common">tansyleaf nightshade</name>
    <dbReference type="NCBI Taxonomy" id="50273"/>
    <lineage>
        <taxon>Eukaryota</taxon>
        <taxon>Viridiplantae</taxon>
        <taxon>Streptophyta</taxon>
        <taxon>Embryophyta</taxon>
        <taxon>Tracheophyta</taxon>
        <taxon>Spermatophyta</taxon>
        <taxon>Magnoliopsida</taxon>
        <taxon>eudicotyledons</taxon>
        <taxon>Gunneridae</taxon>
        <taxon>Pentapetalae</taxon>
        <taxon>asterids</taxon>
        <taxon>lamiids</taxon>
        <taxon>Solanales</taxon>
        <taxon>Solanaceae</taxon>
        <taxon>Solanoideae</taxon>
        <taxon>Solaneae</taxon>
        <taxon>Solanum</taxon>
    </lineage>
</organism>